<dbReference type="PANTHER" id="PTHR33840">
    <property type="match status" value="1"/>
</dbReference>
<dbReference type="PANTHER" id="PTHR33840:SF1">
    <property type="entry name" value="TLE1 PHOSPHOLIPASE DOMAIN-CONTAINING PROTEIN"/>
    <property type="match status" value="1"/>
</dbReference>
<evidence type="ECO:0000259" key="1">
    <source>
        <dbReference type="Pfam" id="PF09994"/>
    </source>
</evidence>
<evidence type="ECO:0000313" key="2">
    <source>
        <dbReference type="EMBL" id="KZT35418.1"/>
    </source>
</evidence>
<dbReference type="Pfam" id="PF09994">
    <property type="entry name" value="T6SS_Tle1-like_cat"/>
    <property type="match status" value="1"/>
</dbReference>
<dbReference type="EMBL" id="KV428140">
    <property type="protein sequence ID" value="KZT35418.1"/>
    <property type="molecule type" value="Genomic_DNA"/>
</dbReference>
<proteinExistence type="predicted"/>
<feature type="domain" description="T6SS Phospholipase effector Tle1-like catalytic" evidence="1">
    <location>
        <begin position="24"/>
        <end position="284"/>
    </location>
</feature>
<dbReference type="OrthoDB" id="3057168at2759"/>
<dbReference type="STRING" id="1314776.A0A166AKI2"/>
<dbReference type="Proteomes" id="UP000076798">
    <property type="component" value="Unassembled WGS sequence"/>
</dbReference>
<protein>
    <recommendedName>
        <fullName evidence="1">T6SS Phospholipase effector Tle1-like catalytic domain-containing protein</fullName>
    </recommendedName>
</protein>
<accession>A0A166AKI2</accession>
<evidence type="ECO:0000313" key="3">
    <source>
        <dbReference type="Proteomes" id="UP000076798"/>
    </source>
</evidence>
<gene>
    <name evidence="2" type="ORF">SISSUDRAFT_1131136</name>
</gene>
<organism evidence="2 3">
    <name type="scientific">Sistotremastrum suecicum HHB10207 ss-3</name>
    <dbReference type="NCBI Taxonomy" id="1314776"/>
    <lineage>
        <taxon>Eukaryota</taxon>
        <taxon>Fungi</taxon>
        <taxon>Dikarya</taxon>
        <taxon>Basidiomycota</taxon>
        <taxon>Agaricomycotina</taxon>
        <taxon>Agaricomycetes</taxon>
        <taxon>Sistotremastrales</taxon>
        <taxon>Sistotremastraceae</taxon>
        <taxon>Sistotremastrum</taxon>
    </lineage>
</organism>
<sequence length="457" mass="51220">MAEASPPVEVDHEEDSTSLNHKPKSLVIFCDGTAQDGLLSRTDHTTGKDAVTSTNILRLSRAVRRSSKLTGREQIVYYQPGVGTDADFYGRPGGSRLSVVAYGTTVASKIRDVYGFIAANYCAEDDICLFGFSRGAYTVRKVSGLIETMGILSQQQMGKFYLYWQYLIDSSKGERPPTPPEPIPIKVVGCFDTVGSVWHGPGNPVLDALSIDDNKLVPNVKVALHALAFHENRPEFKCTTWDESNKSPDQIVKQVWFGGAHSEVGGGYGSPELADISLFWMVDELRTGKLVDIDESMIEGFRSPVPENPETRLWGGTMPRNSWAEYGWFRQLILWFLVGSADRLQEKEITSESIFHRSLLNSPSKLLKPKNMITLDKLRDVFSKELPRWGEWNPKLADLGDFELKMQRQWNQKLDVRSSMPVEHLSQIRMLLEGVPDAPRRRGFTSNAALTLLKYTA</sequence>
<reference evidence="2 3" key="1">
    <citation type="journal article" date="2016" name="Mol. Biol. Evol.">
        <title>Comparative Genomics of Early-Diverging Mushroom-Forming Fungi Provides Insights into the Origins of Lignocellulose Decay Capabilities.</title>
        <authorList>
            <person name="Nagy L.G."/>
            <person name="Riley R."/>
            <person name="Tritt A."/>
            <person name="Adam C."/>
            <person name="Daum C."/>
            <person name="Floudas D."/>
            <person name="Sun H."/>
            <person name="Yadav J.S."/>
            <person name="Pangilinan J."/>
            <person name="Larsson K.H."/>
            <person name="Matsuura K."/>
            <person name="Barry K."/>
            <person name="Labutti K."/>
            <person name="Kuo R."/>
            <person name="Ohm R.A."/>
            <person name="Bhattacharya S.S."/>
            <person name="Shirouzu T."/>
            <person name="Yoshinaga Y."/>
            <person name="Martin F.M."/>
            <person name="Grigoriev I.V."/>
            <person name="Hibbett D.S."/>
        </authorList>
    </citation>
    <scope>NUCLEOTIDE SEQUENCE [LARGE SCALE GENOMIC DNA]</scope>
    <source>
        <strain evidence="2 3">HHB10207 ss-3</strain>
    </source>
</reference>
<name>A0A166AKI2_9AGAM</name>
<keyword evidence="3" id="KW-1185">Reference proteome</keyword>
<dbReference type="AlphaFoldDB" id="A0A166AKI2"/>
<dbReference type="InterPro" id="IPR018712">
    <property type="entry name" value="Tle1-like_cat"/>
</dbReference>